<dbReference type="RefSeq" id="WP_114452269.1">
    <property type="nucleotide sequence ID" value="NZ_QPJC01000003.1"/>
</dbReference>
<evidence type="ECO:0000313" key="2">
    <source>
        <dbReference type="EMBL" id="RCW45138.1"/>
    </source>
</evidence>
<accession>A0A368VWM6</accession>
<sequence length="142" mass="16069">MATTRREPQRVRRARRRAAYHADRARKATTPAQRYRVAEDALVSAVAHAPQPAGTARTVHGEVAEHARKVLERLELGSASAALAEHHLSRSGTERQRLAAALMCLRGLIARLPDTERDRLYEHYARHLDEEAHRISTQRGDW</sequence>
<dbReference type="EMBL" id="QPJC01000003">
    <property type="protein sequence ID" value="RCW45138.1"/>
    <property type="molecule type" value="Genomic_DNA"/>
</dbReference>
<dbReference type="OrthoDB" id="5185828at2"/>
<evidence type="ECO:0000313" key="3">
    <source>
        <dbReference type="Proteomes" id="UP000253495"/>
    </source>
</evidence>
<name>A0A368VWM6_9ACTN</name>
<evidence type="ECO:0000256" key="1">
    <source>
        <dbReference type="SAM" id="MobiDB-lite"/>
    </source>
</evidence>
<protein>
    <submittedName>
        <fullName evidence="2">Uncharacterized protein</fullName>
    </submittedName>
</protein>
<comment type="caution">
    <text evidence="2">The sequence shown here is derived from an EMBL/GenBank/DDBJ whole genome shotgun (WGS) entry which is preliminary data.</text>
</comment>
<dbReference type="AlphaFoldDB" id="A0A368VWM6"/>
<proteinExistence type="predicted"/>
<feature type="compositionally biased region" description="Basic and acidic residues" evidence="1">
    <location>
        <begin position="1"/>
        <end position="10"/>
    </location>
</feature>
<organism evidence="2 3">
    <name type="scientific">Halopolyspora algeriensis</name>
    <dbReference type="NCBI Taxonomy" id="1500506"/>
    <lineage>
        <taxon>Bacteria</taxon>
        <taxon>Bacillati</taxon>
        <taxon>Actinomycetota</taxon>
        <taxon>Actinomycetes</taxon>
        <taxon>Actinomycetes incertae sedis</taxon>
        <taxon>Halopolyspora</taxon>
    </lineage>
</organism>
<dbReference type="Proteomes" id="UP000253495">
    <property type="component" value="Unassembled WGS sequence"/>
</dbReference>
<keyword evidence="3" id="KW-1185">Reference proteome</keyword>
<reference evidence="2 3" key="1">
    <citation type="submission" date="2018-07" db="EMBL/GenBank/DDBJ databases">
        <title>Genomic Encyclopedia of Type Strains, Phase III (KMG-III): the genomes of soil and plant-associated and newly described type strains.</title>
        <authorList>
            <person name="Whitman W."/>
        </authorList>
    </citation>
    <scope>NUCLEOTIDE SEQUENCE [LARGE SCALE GENOMIC DNA]</scope>
    <source>
        <strain evidence="2 3">CECT 8575</strain>
    </source>
</reference>
<gene>
    <name evidence="2" type="ORF">DFQ14_103102</name>
</gene>
<feature type="region of interest" description="Disordered" evidence="1">
    <location>
        <begin position="1"/>
        <end position="31"/>
    </location>
</feature>